<dbReference type="OrthoDB" id="1732768at2759"/>
<name>A0A2I0AMS7_9ASPA</name>
<evidence type="ECO:0000313" key="1">
    <source>
        <dbReference type="EMBL" id="PKA56870.1"/>
    </source>
</evidence>
<dbReference type="AlphaFoldDB" id="A0A2I0AMS7"/>
<sequence>MRDELSHLLQRGMSIPEYEAKFVVFSRYAPQLVSTEEDRCNLFVNGLCDSIRTLVIPQQPKSYYKIVEIATRVEQNELTIQARRGCNGH</sequence>
<accession>A0A2I0AMS7</accession>
<keyword evidence="2" id="KW-1185">Reference proteome</keyword>
<dbReference type="Proteomes" id="UP000236161">
    <property type="component" value="Unassembled WGS sequence"/>
</dbReference>
<protein>
    <submittedName>
        <fullName evidence="1">Uncharacterized protein</fullName>
    </submittedName>
</protein>
<proteinExistence type="predicted"/>
<organism evidence="1 2">
    <name type="scientific">Apostasia shenzhenica</name>
    <dbReference type="NCBI Taxonomy" id="1088818"/>
    <lineage>
        <taxon>Eukaryota</taxon>
        <taxon>Viridiplantae</taxon>
        <taxon>Streptophyta</taxon>
        <taxon>Embryophyta</taxon>
        <taxon>Tracheophyta</taxon>
        <taxon>Spermatophyta</taxon>
        <taxon>Magnoliopsida</taxon>
        <taxon>Liliopsida</taxon>
        <taxon>Asparagales</taxon>
        <taxon>Orchidaceae</taxon>
        <taxon>Apostasioideae</taxon>
        <taxon>Apostasia</taxon>
    </lineage>
</organism>
<dbReference type="EMBL" id="KZ451969">
    <property type="protein sequence ID" value="PKA56870.1"/>
    <property type="molecule type" value="Genomic_DNA"/>
</dbReference>
<evidence type="ECO:0000313" key="2">
    <source>
        <dbReference type="Proteomes" id="UP000236161"/>
    </source>
</evidence>
<gene>
    <name evidence="1" type="ORF">AXF42_Ash002173</name>
</gene>
<reference evidence="1 2" key="1">
    <citation type="journal article" date="2017" name="Nature">
        <title>The Apostasia genome and the evolution of orchids.</title>
        <authorList>
            <person name="Zhang G.Q."/>
            <person name="Liu K.W."/>
            <person name="Li Z."/>
            <person name="Lohaus R."/>
            <person name="Hsiao Y.Y."/>
            <person name="Niu S.C."/>
            <person name="Wang J.Y."/>
            <person name="Lin Y.C."/>
            <person name="Xu Q."/>
            <person name="Chen L.J."/>
            <person name="Yoshida K."/>
            <person name="Fujiwara S."/>
            <person name="Wang Z.W."/>
            <person name="Zhang Y.Q."/>
            <person name="Mitsuda N."/>
            <person name="Wang M."/>
            <person name="Liu G.H."/>
            <person name="Pecoraro L."/>
            <person name="Huang H.X."/>
            <person name="Xiao X.J."/>
            <person name="Lin M."/>
            <person name="Wu X.Y."/>
            <person name="Wu W.L."/>
            <person name="Chen Y.Y."/>
            <person name="Chang S.B."/>
            <person name="Sakamoto S."/>
            <person name="Ohme-Takagi M."/>
            <person name="Yagi M."/>
            <person name="Zeng S.J."/>
            <person name="Shen C.Y."/>
            <person name="Yeh C.M."/>
            <person name="Luo Y.B."/>
            <person name="Tsai W.C."/>
            <person name="Van de Peer Y."/>
            <person name="Liu Z.J."/>
        </authorList>
    </citation>
    <scope>NUCLEOTIDE SEQUENCE [LARGE SCALE GENOMIC DNA]</scope>
    <source>
        <strain evidence="2">cv. Shenzhen</strain>
        <tissue evidence="1">Stem</tissue>
    </source>
</reference>